<dbReference type="EMBL" id="CDMY01000344">
    <property type="protein sequence ID" value="CEM03547.1"/>
    <property type="molecule type" value="Genomic_DNA"/>
</dbReference>
<feature type="region of interest" description="Disordered" evidence="1">
    <location>
        <begin position="208"/>
        <end position="249"/>
    </location>
</feature>
<reference evidence="2 3" key="1">
    <citation type="submission" date="2014-11" db="EMBL/GenBank/DDBJ databases">
        <authorList>
            <person name="Zhu J."/>
            <person name="Qi W."/>
            <person name="Song R."/>
        </authorList>
    </citation>
    <scope>NUCLEOTIDE SEQUENCE [LARGE SCALE GENOMIC DNA]</scope>
</reference>
<organism evidence="2 3">
    <name type="scientific">Vitrella brassicaformis (strain CCMP3155)</name>
    <dbReference type="NCBI Taxonomy" id="1169540"/>
    <lineage>
        <taxon>Eukaryota</taxon>
        <taxon>Sar</taxon>
        <taxon>Alveolata</taxon>
        <taxon>Colpodellida</taxon>
        <taxon>Vitrellaceae</taxon>
        <taxon>Vitrella</taxon>
    </lineage>
</organism>
<evidence type="ECO:0000313" key="3">
    <source>
        <dbReference type="Proteomes" id="UP000041254"/>
    </source>
</evidence>
<dbReference type="Proteomes" id="UP000041254">
    <property type="component" value="Unassembled WGS sequence"/>
</dbReference>
<evidence type="ECO:0008006" key="4">
    <source>
        <dbReference type="Google" id="ProtNLM"/>
    </source>
</evidence>
<name>A0A0G4EX27_VITBC</name>
<dbReference type="PhylomeDB" id="A0A0G4EX27"/>
<gene>
    <name evidence="2" type="ORF">Vbra_13935</name>
</gene>
<keyword evidence="3" id="KW-1185">Reference proteome</keyword>
<protein>
    <recommendedName>
        <fullName evidence="4">DUF4241 domain-containing protein</fullName>
    </recommendedName>
</protein>
<dbReference type="AlphaFoldDB" id="A0A0G4EX27"/>
<dbReference type="VEuPathDB" id="CryptoDB:Vbra_13935"/>
<evidence type="ECO:0000313" key="2">
    <source>
        <dbReference type="EMBL" id="CEM03547.1"/>
    </source>
</evidence>
<accession>A0A0G4EX27</accession>
<sequence>MATKFGMVVGQMIPAEAFDDEVSASLVPLGCFIAQSDCLVCGDPAYVDAGVNLSPVQPGMWHAYAVKCDFGLFDSNNRISDLIVCHAGAVPLCDLSIGKIDALPWETTELVCGVDSGMAGFYCRETIPGGVGREWFEDWYGRVCSITDGSDLSGITGDVHGPVGAVSSAGWGDGAYGIAVMLSPDTKEAVALRLSFIDRSNGVKDVSCVPESPPSVTYSPMPKAGTPMHHPKDGNSMDESDLGVPASGA</sequence>
<dbReference type="InParanoid" id="A0A0G4EX27"/>
<proteinExistence type="predicted"/>
<evidence type="ECO:0000256" key="1">
    <source>
        <dbReference type="SAM" id="MobiDB-lite"/>
    </source>
</evidence>